<protein>
    <submittedName>
        <fullName evidence="4">Secreted protein</fullName>
    </submittedName>
</protein>
<name>A0A0R3R147_9BILA</name>
<evidence type="ECO:0000313" key="4">
    <source>
        <dbReference type="WBParaSite" id="BTMF_0001373401-mRNA-1"/>
    </source>
</evidence>
<evidence type="ECO:0000256" key="1">
    <source>
        <dbReference type="SAM" id="SignalP"/>
    </source>
</evidence>
<evidence type="ECO:0000313" key="3">
    <source>
        <dbReference type="Proteomes" id="UP000280834"/>
    </source>
</evidence>
<dbReference type="EMBL" id="UZAG01018552">
    <property type="protein sequence ID" value="VDO40077.1"/>
    <property type="molecule type" value="Genomic_DNA"/>
</dbReference>
<accession>A0A0R3R147</accession>
<dbReference type="WBParaSite" id="BTMF_0001373401-mRNA-1">
    <property type="protein sequence ID" value="BTMF_0001373401-mRNA-1"/>
    <property type="gene ID" value="BTMF_0001373401"/>
</dbReference>
<dbReference type="AlphaFoldDB" id="A0A0R3R147"/>
<keyword evidence="3" id="KW-1185">Reference proteome</keyword>
<sequence>MFSSRIIGGFLLYIPMICGVEHEECLVMKSAFRNLYIKLEAVSRRTGVSPSHALQAHFVQINWFGNETSAHE</sequence>
<proteinExistence type="predicted"/>
<reference evidence="2 3" key="2">
    <citation type="submission" date="2018-11" db="EMBL/GenBank/DDBJ databases">
        <authorList>
            <consortium name="Pathogen Informatics"/>
        </authorList>
    </citation>
    <scope>NUCLEOTIDE SEQUENCE [LARGE SCALE GENOMIC DNA]</scope>
</reference>
<evidence type="ECO:0000313" key="2">
    <source>
        <dbReference type="EMBL" id="VDO40077.1"/>
    </source>
</evidence>
<reference evidence="4" key="1">
    <citation type="submission" date="2017-02" db="UniProtKB">
        <authorList>
            <consortium name="WormBaseParasite"/>
        </authorList>
    </citation>
    <scope>IDENTIFICATION</scope>
</reference>
<feature type="chain" id="PRO_5043130953" evidence="1">
    <location>
        <begin position="20"/>
        <end position="72"/>
    </location>
</feature>
<feature type="signal peptide" evidence="1">
    <location>
        <begin position="1"/>
        <end position="19"/>
    </location>
</feature>
<dbReference type="Proteomes" id="UP000280834">
    <property type="component" value="Unassembled WGS sequence"/>
</dbReference>
<gene>
    <name evidence="2" type="ORF">BTMF_LOCUS11733</name>
</gene>
<keyword evidence="1" id="KW-0732">Signal</keyword>
<organism evidence="4">
    <name type="scientific">Brugia timori</name>
    <dbReference type="NCBI Taxonomy" id="42155"/>
    <lineage>
        <taxon>Eukaryota</taxon>
        <taxon>Metazoa</taxon>
        <taxon>Ecdysozoa</taxon>
        <taxon>Nematoda</taxon>
        <taxon>Chromadorea</taxon>
        <taxon>Rhabditida</taxon>
        <taxon>Spirurina</taxon>
        <taxon>Spiruromorpha</taxon>
        <taxon>Filarioidea</taxon>
        <taxon>Onchocercidae</taxon>
        <taxon>Brugia</taxon>
    </lineage>
</organism>